<protein>
    <submittedName>
        <fullName evidence="4">Putative isomerase YddE</fullName>
        <ecNumber evidence="4">5.1.-.-</ecNumber>
    </submittedName>
</protein>
<evidence type="ECO:0000313" key="4">
    <source>
        <dbReference type="EMBL" id="SJL84207.1"/>
    </source>
</evidence>
<dbReference type="AlphaFoldDB" id="A0A1R4B5J0"/>
<dbReference type="GO" id="GO:0005737">
    <property type="term" value="C:cytoplasm"/>
    <property type="evidence" value="ECO:0007669"/>
    <property type="project" value="TreeGrafter"/>
</dbReference>
<dbReference type="PANTHER" id="PTHR13774:SF17">
    <property type="entry name" value="PHENAZINE BIOSYNTHESIS-LIKE DOMAIN-CONTAINING PROTEIN"/>
    <property type="match status" value="1"/>
</dbReference>
<accession>A0A1R4B5J0</accession>
<feature type="active site" evidence="3">
    <location>
        <position position="62"/>
    </location>
</feature>
<sequence length="279" mass="30988">MVHALIVRYKAKGVRTLKMDIFVVDAFTDQQFKGNSAAVVPVSDWLSDELMQNIAAENNLSETAYIKNVGERQYEIRWFSPLTEIDFCGHATLASAFVLFNEFGVKDQIEFITREVGNLSVILNAQNEIEMTFPNQKPEPVSTLPQQLLDGLSLKPVHVLKNRQAYFAIYSNAQDVLDVTYDSKLLKQLAPLDVVVTAESTEYDFVSRYFWPANGGEEDPVTGSIHSGLAPYWAEQLGKETLIAYQASKRGGLLKCAVSGESIVISGKGILYLKGIINV</sequence>
<evidence type="ECO:0000256" key="2">
    <source>
        <dbReference type="ARBA" id="ARBA00023235"/>
    </source>
</evidence>
<dbReference type="EMBL" id="FUFT01000005">
    <property type="protein sequence ID" value="SJL84207.1"/>
    <property type="molecule type" value="Genomic_DNA"/>
</dbReference>
<name>A0A1R4B5J0_9VIBR</name>
<evidence type="ECO:0000256" key="3">
    <source>
        <dbReference type="PIRSR" id="PIRSR016184-1"/>
    </source>
</evidence>
<proteinExistence type="inferred from homology"/>
<evidence type="ECO:0000256" key="1">
    <source>
        <dbReference type="ARBA" id="ARBA00008270"/>
    </source>
</evidence>
<keyword evidence="5" id="KW-1185">Reference proteome</keyword>
<dbReference type="EC" id="5.1.-.-" evidence="4"/>
<keyword evidence="2 4" id="KW-0413">Isomerase</keyword>
<dbReference type="SUPFAM" id="SSF54506">
    <property type="entry name" value="Diaminopimelate epimerase-like"/>
    <property type="match status" value="1"/>
</dbReference>
<gene>
    <name evidence="4" type="primary">yddE_2</name>
    <name evidence="4" type="ORF">VPAL9027_02189</name>
</gene>
<organism evidence="4 5">
    <name type="scientific">Vibrio palustris</name>
    <dbReference type="NCBI Taxonomy" id="1918946"/>
    <lineage>
        <taxon>Bacteria</taxon>
        <taxon>Pseudomonadati</taxon>
        <taxon>Pseudomonadota</taxon>
        <taxon>Gammaproteobacteria</taxon>
        <taxon>Vibrionales</taxon>
        <taxon>Vibrionaceae</taxon>
        <taxon>Vibrio</taxon>
    </lineage>
</organism>
<dbReference type="InterPro" id="IPR003719">
    <property type="entry name" value="Phenazine_PhzF-like"/>
</dbReference>
<dbReference type="Gene3D" id="3.10.310.10">
    <property type="entry name" value="Diaminopimelate Epimerase, Chain A, domain 1"/>
    <property type="match status" value="2"/>
</dbReference>
<dbReference type="Proteomes" id="UP000189475">
    <property type="component" value="Unassembled WGS sequence"/>
</dbReference>
<reference evidence="4 5" key="1">
    <citation type="submission" date="2017-02" db="EMBL/GenBank/DDBJ databases">
        <authorList>
            <person name="Peterson S.W."/>
        </authorList>
    </citation>
    <scope>NUCLEOTIDE SEQUENCE [LARGE SCALE GENOMIC DNA]</scope>
    <source>
        <strain evidence="4 5">CECT 9027</strain>
    </source>
</reference>
<dbReference type="GO" id="GO:0016853">
    <property type="term" value="F:isomerase activity"/>
    <property type="evidence" value="ECO:0007669"/>
    <property type="project" value="UniProtKB-KW"/>
</dbReference>
<comment type="similarity">
    <text evidence="1">Belongs to the PhzF family.</text>
</comment>
<dbReference type="PIRSF" id="PIRSF016184">
    <property type="entry name" value="PhzC_PhzF"/>
    <property type="match status" value="1"/>
</dbReference>
<evidence type="ECO:0000313" key="5">
    <source>
        <dbReference type="Proteomes" id="UP000189475"/>
    </source>
</evidence>
<dbReference type="Pfam" id="PF02567">
    <property type="entry name" value="PhzC-PhzF"/>
    <property type="match status" value="1"/>
</dbReference>
<dbReference type="PANTHER" id="PTHR13774">
    <property type="entry name" value="PHENAZINE BIOSYNTHESIS PROTEIN"/>
    <property type="match status" value="1"/>
</dbReference>
<dbReference type="NCBIfam" id="TIGR00654">
    <property type="entry name" value="PhzF_family"/>
    <property type="match status" value="1"/>
</dbReference>
<dbReference type="STRING" id="1918946.VPAL9027_02189"/>